<evidence type="ECO:0000313" key="2">
    <source>
        <dbReference type="EMBL" id="SPD24074.1"/>
    </source>
</evidence>
<dbReference type="EMBL" id="OIVN01005800">
    <property type="protein sequence ID" value="SPD24074.1"/>
    <property type="molecule type" value="Genomic_DNA"/>
</dbReference>
<sequence length="226" mass="24826">MSPLTLAILLLLLGSIWTFIHILCSSSSRSRPPGPRALPIIGNLHMLGSLPHRALQTLAKKYGPIMYEFVTLSSQGKYERIQTRDWMPEEPKELHERTNSEAVVESRAWRARVRACSSRAWRASGADGIHRSDLLGGGGICKRRRRRWMKGVLIAGLGNGGRESCGVVAHDDEWALVVFLITSSSLKPIALLQFDVGQYASTLGLDLSHSGLVRSWSSLGSLLPSS</sequence>
<dbReference type="GO" id="GO:0016705">
    <property type="term" value="F:oxidoreductase activity, acting on paired donors, with incorporation or reduction of molecular oxygen"/>
    <property type="evidence" value="ECO:0007669"/>
    <property type="project" value="InterPro"/>
</dbReference>
<evidence type="ECO:0008006" key="3">
    <source>
        <dbReference type="Google" id="ProtNLM"/>
    </source>
</evidence>
<feature type="chain" id="PRO_5014686372" description="Cytochrome P450" evidence="1">
    <location>
        <begin position="19"/>
        <end position="226"/>
    </location>
</feature>
<evidence type="ECO:0000256" key="1">
    <source>
        <dbReference type="SAM" id="SignalP"/>
    </source>
</evidence>
<dbReference type="PANTHER" id="PTHR24299:SF21">
    <property type="entry name" value="OS09G0441600 PROTEIN"/>
    <property type="match status" value="1"/>
</dbReference>
<dbReference type="InterPro" id="IPR036396">
    <property type="entry name" value="Cyt_P450_sf"/>
</dbReference>
<dbReference type="SUPFAM" id="SSF48264">
    <property type="entry name" value="Cytochrome P450"/>
    <property type="match status" value="1"/>
</dbReference>
<keyword evidence="1" id="KW-0732">Signal</keyword>
<accession>A0A2N9IIH0</accession>
<protein>
    <recommendedName>
        <fullName evidence="3">Cytochrome P450</fullName>
    </recommendedName>
</protein>
<dbReference type="GO" id="GO:0020037">
    <property type="term" value="F:heme binding"/>
    <property type="evidence" value="ECO:0007669"/>
    <property type="project" value="InterPro"/>
</dbReference>
<feature type="signal peptide" evidence="1">
    <location>
        <begin position="1"/>
        <end position="18"/>
    </location>
</feature>
<reference evidence="2" key="1">
    <citation type="submission" date="2018-02" db="EMBL/GenBank/DDBJ databases">
        <authorList>
            <person name="Cohen D.B."/>
            <person name="Kent A.D."/>
        </authorList>
    </citation>
    <scope>NUCLEOTIDE SEQUENCE</scope>
</reference>
<dbReference type="AlphaFoldDB" id="A0A2N9IIH0"/>
<dbReference type="PANTHER" id="PTHR24299">
    <property type="entry name" value="CYTOCHROME P450 FAMILY 1"/>
    <property type="match status" value="1"/>
</dbReference>
<gene>
    <name evidence="2" type="ORF">FSB_LOCUS51956</name>
</gene>
<proteinExistence type="predicted"/>
<dbReference type="GO" id="GO:0005506">
    <property type="term" value="F:iron ion binding"/>
    <property type="evidence" value="ECO:0007669"/>
    <property type="project" value="InterPro"/>
</dbReference>
<dbReference type="Gene3D" id="1.10.630.10">
    <property type="entry name" value="Cytochrome P450"/>
    <property type="match status" value="1"/>
</dbReference>
<dbReference type="GO" id="GO:0004497">
    <property type="term" value="F:monooxygenase activity"/>
    <property type="evidence" value="ECO:0007669"/>
    <property type="project" value="InterPro"/>
</dbReference>
<organism evidence="2">
    <name type="scientific">Fagus sylvatica</name>
    <name type="common">Beechnut</name>
    <dbReference type="NCBI Taxonomy" id="28930"/>
    <lineage>
        <taxon>Eukaryota</taxon>
        <taxon>Viridiplantae</taxon>
        <taxon>Streptophyta</taxon>
        <taxon>Embryophyta</taxon>
        <taxon>Tracheophyta</taxon>
        <taxon>Spermatophyta</taxon>
        <taxon>Magnoliopsida</taxon>
        <taxon>eudicotyledons</taxon>
        <taxon>Gunneridae</taxon>
        <taxon>Pentapetalae</taxon>
        <taxon>rosids</taxon>
        <taxon>fabids</taxon>
        <taxon>Fagales</taxon>
        <taxon>Fagaceae</taxon>
        <taxon>Fagus</taxon>
    </lineage>
</organism>
<name>A0A2N9IIH0_FAGSY</name>